<gene>
    <name evidence="2" type="ORF">EAH81_17515</name>
</gene>
<feature type="region of interest" description="Disordered" evidence="1">
    <location>
        <begin position="97"/>
        <end position="144"/>
    </location>
</feature>
<dbReference type="Proteomes" id="UP000319700">
    <property type="component" value="Unassembled WGS sequence"/>
</dbReference>
<name>A0A502EL74_9FLAO</name>
<keyword evidence="3" id="KW-1185">Reference proteome</keyword>
<dbReference type="InterPro" id="IPR022385">
    <property type="entry name" value="Rhs_assc_core"/>
</dbReference>
<reference evidence="2 3" key="1">
    <citation type="journal article" date="2019" name="Environ. Microbiol.">
        <title>Species interactions and distinct microbial communities in high Arctic permafrost affected cryosols are associated with the CH4 and CO2 gas fluxes.</title>
        <authorList>
            <person name="Altshuler I."/>
            <person name="Hamel J."/>
            <person name="Turney S."/>
            <person name="Magnuson E."/>
            <person name="Levesque R."/>
            <person name="Greer C."/>
            <person name="Whyte L.G."/>
        </authorList>
    </citation>
    <scope>NUCLEOTIDE SEQUENCE [LARGE SCALE GENOMIC DNA]</scope>
    <source>
        <strain evidence="2 3">42</strain>
    </source>
</reference>
<protein>
    <submittedName>
        <fullName evidence="2">RHS repeat-associated core domain-containing protein</fullName>
    </submittedName>
</protein>
<evidence type="ECO:0000256" key="1">
    <source>
        <dbReference type="SAM" id="MobiDB-lite"/>
    </source>
</evidence>
<feature type="compositionally biased region" description="Polar residues" evidence="1">
    <location>
        <begin position="101"/>
        <end position="121"/>
    </location>
</feature>
<accession>A0A502EL74</accession>
<dbReference type="NCBIfam" id="TIGR03696">
    <property type="entry name" value="Rhs_assc_core"/>
    <property type="match status" value="1"/>
</dbReference>
<comment type="caution">
    <text evidence="2">The sequence shown here is derived from an EMBL/GenBank/DDBJ whole genome shotgun (WGS) entry which is preliminary data.</text>
</comment>
<dbReference type="EMBL" id="RCZH01000012">
    <property type="protein sequence ID" value="TPG37732.1"/>
    <property type="molecule type" value="Genomic_DNA"/>
</dbReference>
<dbReference type="OrthoDB" id="1274715at2"/>
<organism evidence="2 3">
    <name type="scientific">Flavobacterium pectinovorum</name>
    <dbReference type="NCBI Taxonomy" id="29533"/>
    <lineage>
        <taxon>Bacteria</taxon>
        <taxon>Pseudomonadati</taxon>
        <taxon>Bacteroidota</taxon>
        <taxon>Flavobacteriia</taxon>
        <taxon>Flavobacteriales</taxon>
        <taxon>Flavobacteriaceae</taxon>
        <taxon>Flavobacterium</taxon>
    </lineage>
</organism>
<dbReference type="InterPro" id="IPR050708">
    <property type="entry name" value="T6SS_VgrG/RHS"/>
</dbReference>
<sequence length="295" mass="32586">MEKRTFLLHYRNFAEPYKYKYNGKELQDELGLNMYDYSARNYDPALGRWMNIDPLAEKSRRWSPYNYAMDNPVYFLDPDGMLSKSFMDDLIKKSNADGETKWTNNDDGTFSGSNGKTADTGESTEESGGDKEGQEGPGKGKIVNLPKKGDKVLVDVTAKTPLGKIWSFIQGDRDWTDSTTGLTYVVGDDGSILRIKPLGGAGGLEYISGLGEVKLAIQFGKDANQVYHAFRHVEEMGLAQSAVKAAIKAHFPTVVARLEAGKPLNSIIEVAGHRIQYTAYKLADGTINIGRIHGI</sequence>
<evidence type="ECO:0000313" key="3">
    <source>
        <dbReference type="Proteomes" id="UP000319700"/>
    </source>
</evidence>
<proteinExistence type="predicted"/>
<dbReference type="PANTHER" id="PTHR32305:SF15">
    <property type="entry name" value="PROTEIN RHSA-RELATED"/>
    <property type="match status" value="1"/>
</dbReference>
<dbReference type="Gene3D" id="2.180.10.10">
    <property type="entry name" value="RHS repeat-associated core"/>
    <property type="match status" value="1"/>
</dbReference>
<dbReference type="AlphaFoldDB" id="A0A502EL74"/>
<dbReference type="PANTHER" id="PTHR32305">
    <property type="match status" value="1"/>
</dbReference>
<evidence type="ECO:0000313" key="2">
    <source>
        <dbReference type="EMBL" id="TPG37732.1"/>
    </source>
</evidence>